<proteinExistence type="predicted"/>
<keyword evidence="1" id="KW-0732">Signal</keyword>
<feature type="domain" description="Ricin B lectin" evidence="2">
    <location>
        <begin position="31"/>
        <end position="90"/>
    </location>
</feature>
<reference evidence="3 4" key="2">
    <citation type="submission" date="2023-11" db="EMBL/GenBank/DDBJ databases">
        <authorList>
            <person name="Lara A.C."/>
            <person name="Chronakova A."/>
        </authorList>
    </citation>
    <scope>NUCLEOTIDE SEQUENCE [LARGE SCALE GENOMIC DNA]</scope>
    <source>
        <strain evidence="3 4">BCCO 10_0856</strain>
    </source>
</reference>
<dbReference type="Pfam" id="PF14200">
    <property type="entry name" value="RicinB_lectin_2"/>
    <property type="match status" value="1"/>
</dbReference>
<comment type="caution">
    <text evidence="3">The sequence shown here is derived from an EMBL/GenBank/DDBJ whole genome shotgun (WGS) entry which is preliminary data.</text>
</comment>
<dbReference type="SUPFAM" id="SSF50370">
    <property type="entry name" value="Ricin B-like lectins"/>
    <property type="match status" value="2"/>
</dbReference>
<evidence type="ECO:0000259" key="2">
    <source>
        <dbReference type="Pfam" id="PF14200"/>
    </source>
</evidence>
<dbReference type="RefSeq" id="WP_319968671.1">
    <property type="nucleotide sequence ID" value="NZ_JAXAVW010000022.1"/>
</dbReference>
<name>A0ABU4T661_9PSEU</name>
<gene>
    <name evidence="3" type="ORF">SK803_25770</name>
</gene>
<sequence length="292" mass="30866">MGMKKLCVALVAIALGAVPAAPASAAADGDKIIEIRNVTYGLCLDQTPQGRVRPSLATCTGSAAQQFERVPAAAGGEFLRNVESGTCLDRLQRSMELFLIPCNAEAPGQRVEVAAAGTVAVKLRFQDRFAQVLFADMGVLFPEGDGGEEALWQIRETGIAPPRQEPGPVVRLKSADRQTCVTESGIKATLSACTAATGQVFLPVDLGEGRTGLRSTTSDLCLANLRHSAVTLEDCSATDAAQQWTFSVDEVGNHKIANVSTTRHLTPDSDGGVATFPYWGISLSQHWRLVAG</sequence>
<feature type="signal peptide" evidence="1">
    <location>
        <begin position="1"/>
        <end position="25"/>
    </location>
</feature>
<dbReference type="Gene3D" id="2.80.10.50">
    <property type="match status" value="2"/>
</dbReference>
<dbReference type="PROSITE" id="PS50231">
    <property type="entry name" value="RICIN_B_LECTIN"/>
    <property type="match status" value="1"/>
</dbReference>
<accession>A0ABU4T661</accession>
<dbReference type="InterPro" id="IPR035992">
    <property type="entry name" value="Ricin_B-like_lectins"/>
</dbReference>
<dbReference type="InterPro" id="IPR000772">
    <property type="entry name" value="Ricin_B_lectin"/>
</dbReference>
<evidence type="ECO:0000313" key="4">
    <source>
        <dbReference type="Proteomes" id="UP001285521"/>
    </source>
</evidence>
<reference evidence="3 4" key="1">
    <citation type="submission" date="2023-11" db="EMBL/GenBank/DDBJ databases">
        <title>Lentzea sokolovensis, sp. nov., Lentzea kristufkii, sp. nov., and Lentzea miocenensis, sp. nov., rare actinobacteria from Sokolov Coal Basin, Miocene lacustrine sediment, Czech Republic.</title>
        <authorList>
            <person name="Lara A."/>
            <person name="Kotroba L."/>
            <person name="Nouioui I."/>
            <person name="Neumann-Schaal M."/>
            <person name="Mast Y."/>
            <person name="Chronakova A."/>
        </authorList>
    </citation>
    <scope>NUCLEOTIDE SEQUENCE [LARGE SCALE GENOMIC DNA]</scope>
    <source>
        <strain evidence="3 4">BCCO 10_0856</strain>
    </source>
</reference>
<feature type="chain" id="PRO_5045136180" description="Ricin B lectin domain-containing protein" evidence="1">
    <location>
        <begin position="26"/>
        <end position="292"/>
    </location>
</feature>
<protein>
    <recommendedName>
        <fullName evidence="2">Ricin B lectin domain-containing protein</fullName>
    </recommendedName>
</protein>
<dbReference type="Proteomes" id="UP001285521">
    <property type="component" value="Unassembled WGS sequence"/>
</dbReference>
<evidence type="ECO:0000313" key="3">
    <source>
        <dbReference type="EMBL" id="MDX8033644.1"/>
    </source>
</evidence>
<evidence type="ECO:0000256" key="1">
    <source>
        <dbReference type="SAM" id="SignalP"/>
    </source>
</evidence>
<keyword evidence="4" id="KW-1185">Reference proteome</keyword>
<organism evidence="3 4">
    <name type="scientific">Lentzea miocenica</name>
    <dbReference type="NCBI Taxonomy" id="3095431"/>
    <lineage>
        <taxon>Bacteria</taxon>
        <taxon>Bacillati</taxon>
        <taxon>Actinomycetota</taxon>
        <taxon>Actinomycetes</taxon>
        <taxon>Pseudonocardiales</taxon>
        <taxon>Pseudonocardiaceae</taxon>
        <taxon>Lentzea</taxon>
    </lineage>
</organism>
<dbReference type="EMBL" id="JAXAVW010000022">
    <property type="protein sequence ID" value="MDX8033644.1"/>
    <property type="molecule type" value="Genomic_DNA"/>
</dbReference>